<gene>
    <name evidence="2" type="ORF">ACHAW5_002985</name>
</gene>
<accession>A0ABD3NCT5</accession>
<name>A0ABD3NCT5_9STRA</name>
<sequence>MTSEDEAKQLDSVTDRVQEKELDESRATQALGALSATTSADSASRSTFFAKKEDVGIIMDELEVTEDEAVAALRAAAAEEGEDGKPPEGQQLVAAALRRLVLS</sequence>
<evidence type="ECO:0008006" key="4">
    <source>
        <dbReference type="Google" id="ProtNLM"/>
    </source>
</evidence>
<feature type="compositionally biased region" description="Low complexity" evidence="1">
    <location>
        <begin position="27"/>
        <end position="43"/>
    </location>
</feature>
<feature type="region of interest" description="Disordered" evidence="1">
    <location>
        <begin position="1"/>
        <end position="43"/>
    </location>
</feature>
<comment type="caution">
    <text evidence="2">The sequence shown here is derived from an EMBL/GenBank/DDBJ whole genome shotgun (WGS) entry which is preliminary data.</text>
</comment>
<dbReference type="EMBL" id="JALLAZ020001508">
    <property type="protein sequence ID" value="KAL3773777.1"/>
    <property type="molecule type" value="Genomic_DNA"/>
</dbReference>
<feature type="compositionally biased region" description="Basic and acidic residues" evidence="1">
    <location>
        <begin position="1"/>
        <end position="26"/>
    </location>
</feature>
<organism evidence="2 3">
    <name type="scientific">Stephanodiscus triporus</name>
    <dbReference type="NCBI Taxonomy" id="2934178"/>
    <lineage>
        <taxon>Eukaryota</taxon>
        <taxon>Sar</taxon>
        <taxon>Stramenopiles</taxon>
        <taxon>Ochrophyta</taxon>
        <taxon>Bacillariophyta</taxon>
        <taxon>Coscinodiscophyceae</taxon>
        <taxon>Thalassiosirophycidae</taxon>
        <taxon>Stephanodiscales</taxon>
        <taxon>Stephanodiscaceae</taxon>
        <taxon>Stephanodiscus</taxon>
    </lineage>
</organism>
<proteinExistence type="predicted"/>
<evidence type="ECO:0000313" key="2">
    <source>
        <dbReference type="EMBL" id="KAL3773777.1"/>
    </source>
</evidence>
<protein>
    <recommendedName>
        <fullName evidence="4">Nascent polypeptide-associated complex subunit alpha-like UBA domain-containing protein</fullName>
    </recommendedName>
</protein>
<keyword evidence="3" id="KW-1185">Reference proteome</keyword>
<evidence type="ECO:0000313" key="3">
    <source>
        <dbReference type="Proteomes" id="UP001530315"/>
    </source>
</evidence>
<evidence type="ECO:0000256" key="1">
    <source>
        <dbReference type="SAM" id="MobiDB-lite"/>
    </source>
</evidence>
<reference evidence="2 3" key="1">
    <citation type="submission" date="2024-10" db="EMBL/GenBank/DDBJ databases">
        <title>Updated reference genomes for cyclostephanoid diatoms.</title>
        <authorList>
            <person name="Roberts W.R."/>
            <person name="Alverson A.J."/>
        </authorList>
    </citation>
    <scope>NUCLEOTIDE SEQUENCE [LARGE SCALE GENOMIC DNA]</scope>
    <source>
        <strain evidence="2 3">AJA276-08</strain>
    </source>
</reference>
<dbReference type="Proteomes" id="UP001530315">
    <property type="component" value="Unassembled WGS sequence"/>
</dbReference>
<dbReference type="AlphaFoldDB" id="A0ABD3NCT5"/>